<evidence type="ECO:0000313" key="4">
    <source>
        <dbReference type="Proteomes" id="UP000253529"/>
    </source>
</evidence>
<feature type="transmembrane region" description="Helical" evidence="2">
    <location>
        <begin position="360"/>
        <end position="382"/>
    </location>
</feature>
<feature type="transmembrane region" description="Helical" evidence="2">
    <location>
        <begin position="161"/>
        <end position="185"/>
    </location>
</feature>
<keyword evidence="2" id="KW-0812">Transmembrane</keyword>
<feature type="transmembrane region" description="Helical" evidence="2">
    <location>
        <begin position="215"/>
        <end position="235"/>
    </location>
</feature>
<feature type="transmembrane region" description="Helical" evidence="2">
    <location>
        <begin position="271"/>
        <end position="289"/>
    </location>
</feature>
<dbReference type="RefSeq" id="WP_113891484.1">
    <property type="nucleotide sequence ID" value="NZ_QNRK01000029.1"/>
</dbReference>
<feature type="transmembrane region" description="Helical" evidence="2">
    <location>
        <begin position="296"/>
        <end position="313"/>
    </location>
</feature>
<dbReference type="OrthoDB" id="8037299at2"/>
<sequence length="733" mass="78186">MIATVFRWLGYGCDPRGLDCVEPAESAGWAPLLALVAAAALLGMAFAERLSLVGSFPAEAAFWPGVAVIIVPAAMRIAWPRVSRTERIWLLNVVTISLYLTRVIASPTTFYGHDEYLHWSSTIDVLERHHLFTVNTLLQVGPSYPALEIVTAALVQLTGLGVIPCAILLVGVLRLLCVSLVFLVFEAVSRSSWVAALAAVVYMANSNFYTFLGSFSYETIAVDFLFAAIFVALLVSRRPEARGTRSAAASTAGLVVVNAAILFALAVSHHLTSWIGVLILASVAVAAFVRGDRRTGWSVGAFALMAFLANEVWKSVSGGRADLYIEDLLAMSLRAFFGFLRGSRAGRMLFESADGAQQPAVYRVVAILSVALVSAGLVVGFFRALGLPGGRAASASAAGPKPAVLGMRDNAFAIVLTLLTFLFPVSVAMRLTGGGWELGNRMSAFVFLGVGLVVAVGAARVWITPRASRTRAAFAGLGLVVLLVGGMISELPPDLLAGPYRAAADGSSVEPMGIATAEWTREWLGEGRRFASDRVNRLLLATYGGQRIVTQEQDGEELGLTIFDPTFSPWDRMMVQNAGANFLLVDLRLQHARPLFGYYFSAGEPRDLHAAPPLAADLEKFDDLLQVGRIYDNGYEVVYDVGALVEETPRNSAAPIDGDTVRLDRASSVARTVKERDKVGYDAASPGPPEPPDSDSPGAAQSLKLEQGAATASSLGGRVVVNQDEGVLRHVAK</sequence>
<comment type="caution">
    <text evidence="3">The sequence shown here is derived from an EMBL/GenBank/DDBJ whole genome shotgun (WGS) entry which is preliminary data.</text>
</comment>
<evidence type="ECO:0008006" key="5">
    <source>
        <dbReference type="Google" id="ProtNLM"/>
    </source>
</evidence>
<feature type="transmembrane region" description="Helical" evidence="2">
    <location>
        <begin position="411"/>
        <end position="432"/>
    </location>
</feature>
<reference evidence="3 4" key="1">
    <citation type="submission" date="2018-06" db="EMBL/GenBank/DDBJ databases">
        <title>Genomic Encyclopedia of Type Strains, Phase IV (KMG-IV): sequencing the most valuable type-strain genomes for metagenomic binning, comparative biology and taxonomic classification.</title>
        <authorList>
            <person name="Goeker M."/>
        </authorList>
    </citation>
    <scope>NUCLEOTIDE SEQUENCE [LARGE SCALE GENOMIC DNA]</scope>
    <source>
        <strain evidence="3 4">DSM 24875</strain>
    </source>
</reference>
<keyword evidence="4" id="KW-1185">Reference proteome</keyword>
<feature type="transmembrane region" description="Helical" evidence="2">
    <location>
        <begin position="444"/>
        <end position="463"/>
    </location>
</feature>
<evidence type="ECO:0000256" key="1">
    <source>
        <dbReference type="SAM" id="MobiDB-lite"/>
    </source>
</evidence>
<feature type="transmembrane region" description="Helical" evidence="2">
    <location>
        <begin position="61"/>
        <end position="79"/>
    </location>
</feature>
<name>A0A366EXI8_9HYPH</name>
<dbReference type="EMBL" id="QNRK01000029">
    <property type="protein sequence ID" value="RBP07113.1"/>
    <property type="molecule type" value="Genomic_DNA"/>
</dbReference>
<gene>
    <name evidence="3" type="ORF">DFR50_12943</name>
</gene>
<keyword evidence="2" id="KW-0472">Membrane</keyword>
<proteinExistence type="predicted"/>
<feature type="transmembrane region" description="Helical" evidence="2">
    <location>
        <begin position="26"/>
        <end position="46"/>
    </location>
</feature>
<keyword evidence="2" id="KW-1133">Transmembrane helix</keyword>
<dbReference type="AlphaFoldDB" id="A0A366EXI8"/>
<feature type="region of interest" description="Disordered" evidence="1">
    <location>
        <begin position="676"/>
        <end position="716"/>
    </location>
</feature>
<dbReference type="Proteomes" id="UP000253529">
    <property type="component" value="Unassembled WGS sequence"/>
</dbReference>
<protein>
    <recommendedName>
        <fullName evidence="5">Dolichyl-phosphate-mannose-protein mannosyltransferase</fullName>
    </recommendedName>
</protein>
<evidence type="ECO:0000256" key="2">
    <source>
        <dbReference type="SAM" id="Phobius"/>
    </source>
</evidence>
<feature type="transmembrane region" description="Helical" evidence="2">
    <location>
        <begin position="88"/>
        <end position="105"/>
    </location>
</feature>
<accession>A0A366EXI8</accession>
<feature type="transmembrane region" description="Helical" evidence="2">
    <location>
        <begin position="247"/>
        <end position="265"/>
    </location>
</feature>
<organism evidence="3 4">
    <name type="scientific">Roseiarcus fermentans</name>
    <dbReference type="NCBI Taxonomy" id="1473586"/>
    <lineage>
        <taxon>Bacteria</taxon>
        <taxon>Pseudomonadati</taxon>
        <taxon>Pseudomonadota</taxon>
        <taxon>Alphaproteobacteria</taxon>
        <taxon>Hyphomicrobiales</taxon>
        <taxon>Roseiarcaceae</taxon>
        <taxon>Roseiarcus</taxon>
    </lineage>
</organism>
<feature type="transmembrane region" description="Helical" evidence="2">
    <location>
        <begin position="470"/>
        <end position="488"/>
    </location>
</feature>
<evidence type="ECO:0000313" key="3">
    <source>
        <dbReference type="EMBL" id="RBP07113.1"/>
    </source>
</evidence>